<dbReference type="AlphaFoldDB" id="V9PPS1"/>
<dbReference type="Pfam" id="PF00019">
    <property type="entry name" value="TGF_beta"/>
    <property type="match status" value="1"/>
</dbReference>
<sequence length="407" mass="44786">MIILLNILQLLCVPGGSGSHNHRGGSHHRAAADSHHNNTPSATQSPSLPGAGRLAGADAGDGSAYNELLSKMGLPGPPRGDQSAGERERGRSQVPSFLLEMFRQQERTMSTGLSSVSSFPALPLHGREEGQKVQFRFDIEELLNSEDIARAQLRAFKVKGSRTKESPYRVSVFHVVGDGELAGSGERRHYLQNPFNSSTAIRLLDSQILESRQAHWVTFDVTKAVQLSQELHLATVSLEVSYTPVNPIEVAASSRGIRFTRSRGRPPSLVVYTEKPYPSPEDDDDRDTRNSVPFDDSTTYDVAATYCQKRELWIDFSSLGWNWIIAPRGFDAFMCTGDCGLPTVVSMKSKITNHAYLQAVMGSKHSSIPEPCCSPTKLKNMTLLYLYGSGYKLKSYEQMVVESCGCE</sequence>
<feature type="domain" description="TGF-beta family profile" evidence="11">
    <location>
        <begin position="286"/>
        <end position="407"/>
    </location>
</feature>
<dbReference type="Gene3D" id="2.10.90.10">
    <property type="entry name" value="Cystine-knot cytokines"/>
    <property type="match status" value="1"/>
</dbReference>
<evidence type="ECO:0000256" key="9">
    <source>
        <dbReference type="SAM" id="MobiDB-lite"/>
    </source>
</evidence>
<evidence type="ECO:0000256" key="1">
    <source>
        <dbReference type="ARBA" id="ARBA00004613"/>
    </source>
</evidence>
<dbReference type="SMART" id="SM00204">
    <property type="entry name" value="TGFB"/>
    <property type="match status" value="1"/>
</dbReference>
<evidence type="ECO:0000259" key="11">
    <source>
        <dbReference type="PROSITE" id="PS51362"/>
    </source>
</evidence>
<dbReference type="FunFam" id="2.10.90.10:FF:000001">
    <property type="entry name" value="Bone morphogenetic protein 4"/>
    <property type="match status" value="1"/>
</dbReference>
<feature type="signal peptide" evidence="10">
    <location>
        <begin position="1"/>
        <end position="18"/>
    </location>
</feature>
<keyword evidence="7" id="KW-0325">Glycoprotein</keyword>
<name>V9PPS1_HORCA</name>
<accession>V9PPS1</accession>
<dbReference type="Gene3D" id="2.60.120.970">
    <property type="match status" value="1"/>
</dbReference>
<dbReference type="GO" id="GO:0008083">
    <property type="term" value="F:growth factor activity"/>
    <property type="evidence" value="ECO:0007669"/>
    <property type="project" value="UniProtKB-KW"/>
</dbReference>
<evidence type="ECO:0000256" key="8">
    <source>
        <dbReference type="RuleBase" id="RU000354"/>
    </source>
</evidence>
<evidence type="ECO:0000313" key="12">
    <source>
        <dbReference type="EMBL" id="AHA51405.1"/>
    </source>
</evidence>
<comment type="subcellular location">
    <subcellularLocation>
        <location evidence="1">Secreted</location>
    </subcellularLocation>
</comment>
<feature type="compositionally biased region" description="Basic residues" evidence="9">
    <location>
        <begin position="20"/>
        <end position="29"/>
    </location>
</feature>
<feature type="region of interest" description="Disordered" evidence="9">
    <location>
        <begin position="17"/>
        <end position="94"/>
    </location>
</feature>
<dbReference type="SUPFAM" id="SSF57501">
    <property type="entry name" value="Cystine-knot cytokines"/>
    <property type="match status" value="1"/>
</dbReference>
<evidence type="ECO:0000256" key="10">
    <source>
        <dbReference type="SAM" id="SignalP"/>
    </source>
</evidence>
<evidence type="ECO:0000256" key="6">
    <source>
        <dbReference type="ARBA" id="ARBA00023157"/>
    </source>
</evidence>
<keyword evidence="4 10" id="KW-0732">Signal</keyword>
<evidence type="ECO:0000256" key="7">
    <source>
        <dbReference type="ARBA" id="ARBA00023180"/>
    </source>
</evidence>
<evidence type="ECO:0000256" key="5">
    <source>
        <dbReference type="ARBA" id="ARBA00023030"/>
    </source>
</evidence>
<evidence type="ECO:0000256" key="3">
    <source>
        <dbReference type="ARBA" id="ARBA00022525"/>
    </source>
</evidence>
<dbReference type="Pfam" id="PF00688">
    <property type="entry name" value="TGFb_propeptide"/>
    <property type="match status" value="1"/>
</dbReference>
<dbReference type="InterPro" id="IPR001839">
    <property type="entry name" value="TGF-b_C"/>
</dbReference>
<feature type="compositionally biased region" description="Polar residues" evidence="9">
    <location>
        <begin position="37"/>
        <end position="47"/>
    </location>
</feature>
<feature type="chain" id="PRO_5004780519" evidence="10">
    <location>
        <begin position="19"/>
        <end position="407"/>
    </location>
</feature>
<organism evidence="12">
    <name type="scientific">Hormiphora californensis</name>
    <name type="common">Sea gooseberry</name>
    <dbReference type="NCBI Taxonomy" id="1403702"/>
    <lineage>
        <taxon>Eukaryota</taxon>
        <taxon>Metazoa</taxon>
        <taxon>Ctenophora</taxon>
        <taxon>Tentaculata</taxon>
        <taxon>Cydippida</taxon>
        <taxon>Pleurobrachiidae</taxon>
        <taxon>Hormiphora</taxon>
    </lineage>
</organism>
<keyword evidence="5 8" id="KW-0339">Growth factor</keyword>
<dbReference type="GO" id="GO:0005615">
    <property type="term" value="C:extracellular space"/>
    <property type="evidence" value="ECO:0007669"/>
    <property type="project" value="TreeGrafter"/>
</dbReference>
<protein>
    <submittedName>
        <fullName evidence="12">TGF_beta domain-containing protein</fullName>
    </submittedName>
</protein>
<dbReference type="InterPro" id="IPR001111">
    <property type="entry name" value="TGF-b_propeptide"/>
</dbReference>
<evidence type="ECO:0000256" key="2">
    <source>
        <dbReference type="ARBA" id="ARBA00006656"/>
    </source>
</evidence>
<dbReference type="PANTHER" id="PTHR11848">
    <property type="entry name" value="TGF-BETA FAMILY"/>
    <property type="match status" value="1"/>
</dbReference>
<keyword evidence="6" id="KW-1015">Disulfide bond</keyword>
<reference evidence="12" key="2">
    <citation type="submission" date="2016-09" db="EMBL/GenBank/DDBJ databases">
        <authorList>
            <person name="Capua I."/>
            <person name="De Benedictis P."/>
            <person name="Joannis T."/>
            <person name="Lombin L.H."/>
            <person name="Cattoli G."/>
        </authorList>
    </citation>
    <scope>NUCLEOTIDE SEQUENCE</scope>
    <source>
        <strain evidence="12">14506</strain>
    </source>
</reference>
<dbReference type="InterPro" id="IPR015615">
    <property type="entry name" value="TGF-beta-rel"/>
</dbReference>
<dbReference type="GO" id="GO:0005125">
    <property type="term" value="F:cytokine activity"/>
    <property type="evidence" value="ECO:0007669"/>
    <property type="project" value="TreeGrafter"/>
</dbReference>
<proteinExistence type="evidence at transcript level"/>
<dbReference type="InterPro" id="IPR017948">
    <property type="entry name" value="TGFb_CS"/>
</dbReference>
<evidence type="ECO:0000256" key="4">
    <source>
        <dbReference type="ARBA" id="ARBA00022729"/>
    </source>
</evidence>
<dbReference type="CDD" id="cd13756">
    <property type="entry name" value="TGF_beta_BMPs_GDFs"/>
    <property type="match status" value="1"/>
</dbReference>
<dbReference type="EMBL" id="KF317473">
    <property type="protein sequence ID" value="AHA51405.1"/>
    <property type="molecule type" value="mRNA"/>
</dbReference>
<dbReference type="InterPro" id="IPR029034">
    <property type="entry name" value="Cystine-knot_cytokine"/>
</dbReference>
<dbReference type="PROSITE" id="PS00250">
    <property type="entry name" value="TGF_BETA_1"/>
    <property type="match status" value="1"/>
</dbReference>
<reference evidence="12" key="1">
    <citation type="journal article" date="2013" name="Science">
        <title>The genome of the ctenophore Mnemiopsis leidyi and its implications for cell type evolution.</title>
        <authorList>
            <consortium name="NISC Comparative Sequencing Program"/>
            <person name="Ryan J.F."/>
            <person name="Pang K."/>
            <person name="Schnitzler C.E."/>
            <person name="Nguyen A.D."/>
            <person name="Moreland R.T."/>
            <person name="Simmons D.K."/>
            <person name="Koch B.J."/>
            <person name="Francis W.R."/>
            <person name="Havlak P."/>
            <person name="Smith S.A."/>
            <person name="Putnam N.H."/>
            <person name="Haddock S.H."/>
            <person name="Dunn C.W."/>
            <person name="Wolfsberg T.G."/>
            <person name="Mullikin J.C."/>
            <person name="Martindale M.Q."/>
            <person name="Baxevanis A.D."/>
        </authorList>
    </citation>
    <scope>NUCLEOTIDE SEQUENCE</scope>
    <source>
        <strain evidence="12">14506</strain>
    </source>
</reference>
<feature type="region of interest" description="Disordered" evidence="9">
    <location>
        <begin position="268"/>
        <end position="293"/>
    </location>
</feature>
<dbReference type="PROSITE" id="PS51362">
    <property type="entry name" value="TGF_BETA_2"/>
    <property type="match status" value="1"/>
</dbReference>
<keyword evidence="3" id="KW-0964">Secreted</keyword>
<feature type="compositionally biased region" description="Low complexity" evidence="9">
    <location>
        <begin position="50"/>
        <end position="64"/>
    </location>
</feature>
<comment type="similarity">
    <text evidence="2 8">Belongs to the TGF-beta family.</text>
</comment>